<dbReference type="OrthoDB" id="249087at2759"/>
<dbReference type="AlphaFoldDB" id="A0A8I2YQY5"/>
<keyword evidence="2" id="KW-1185">Reference proteome</keyword>
<evidence type="ECO:0000313" key="1">
    <source>
        <dbReference type="EMBL" id="KAG6376589.1"/>
    </source>
</evidence>
<dbReference type="SUPFAM" id="SSF54695">
    <property type="entry name" value="POZ domain"/>
    <property type="match status" value="1"/>
</dbReference>
<organism evidence="1 2">
    <name type="scientific">Boletus reticuloceps</name>
    <dbReference type="NCBI Taxonomy" id="495285"/>
    <lineage>
        <taxon>Eukaryota</taxon>
        <taxon>Fungi</taxon>
        <taxon>Dikarya</taxon>
        <taxon>Basidiomycota</taxon>
        <taxon>Agaricomycotina</taxon>
        <taxon>Agaricomycetes</taxon>
        <taxon>Agaricomycetidae</taxon>
        <taxon>Boletales</taxon>
        <taxon>Boletineae</taxon>
        <taxon>Boletaceae</taxon>
        <taxon>Boletoideae</taxon>
        <taxon>Boletus</taxon>
    </lineage>
</organism>
<gene>
    <name evidence="1" type="ORF">JVT61DRAFT_1570</name>
</gene>
<sequence length="139" mass="16174">MRHLDVRFHIASAPVVEKVCEYMSFKAHYEGPGSKEDVPINEFTERIPPEIALELYVLFRRASFLKYISADPTLFLSGYFFTTPQFPLRIRFCVCRSRLLAADYLEGKSYFCPISNGGVQWWADEICIGLVYRYLSLRL</sequence>
<comment type="caution">
    <text evidence="1">The sequence shown here is derived from an EMBL/GenBank/DDBJ whole genome shotgun (WGS) entry which is preliminary data.</text>
</comment>
<accession>A0A8I2YQY5</accession>
<reference evidence="1" key="1">
    <citation type="submission" date="2021-03" db="EMBL/GenBank/DDBJ databases">
        <title>Evolutionary innovations through gain and loss of genes in the ectomycorrhizal Boletales.</title>
        <authorList>
            <person name="Wu G."/>
            <person name="Miyauchi S."/>
            <person name="Morin E."/>
            <person name="Yang Z.-L."/>
            <person name="Xu J."/>
            <person name="Martin F.M."/>
        </authorList>
    </citation>
    <scope>NUCLEOTIDE SEQUENCE</scope>
    <source>
        <strain evidence="1">BR01</strain>
    </source>
</reference>
<dbReference type="Gene3D" id="3.30.710.10">
    <property type="entry name" value="Potassium Channel Kv1.1, Chain A"/>
    <property type="match status" value="1"/>
</dbReference>
<dbReference type="Proteomes" id="UP000683000">
    <property type="component" value="Unassembled WGS sequence"/>
</dbReference>
<evidence type="ECO:0000313" key="2">
    <source>
        <dbReference type="Proteomes" id="UP000683000"/>
    </source>
</evidence>
<dbReference type="InterPro" id="IPR011333">
    <property type="entry name" value="SKP1/BTB/POZ_sf"/>
</dbReference>
<protein>
    <submittedName>
        <fullName evidence="1">Uncharacterized protein</fullName>
    </submittedName>
</protein>
<dbReference type="EMBL" id="JAGFBS010000011">
    <property type="protein sequence ID" value="KAG6376589.1"/>
    <property type="molecule type" value="Genomic_DNA"/>
</dbReference>
<proteinExistence type="predicted"/>
<name>A0A8I2YQY5_9AGAM</name>